<dbReference type="InterPro" id="IPR014180">
    <property type="entry name" value="Sugar_isomerase_AgaS"/>
</dbReference>
<keyword evidence="2" id="KW-0677">Repeat</keyword>
<proteinExistence type="inferred from homology"/>
<feature type="domain" description="SIS" evidence="5">
    <location>
        <begin position="50"/>
        <end position="201"/>
    </location>
</feature>
<dbReference type="InterPro" id="IPR001347">
    <property type="entry name" value="SIS_dom"/>
</dbReference>
<evidence type="ECO:0000259" key="5">
    <source>
        <dbReference type="PROSITE" id="PS51464"/>
    </source>
</evidence>
<evidence type="ECO:0000256" key="1">
    <source>
        <dbReference type="ARBA" id="ARBA00007748"/>
    </source>
</evidence>
<sequence length="393" mass="43024">MCDDVLGYSPAWLQAHGAWHTAHEIAQQPRLWQTLHRTLHEEQARWQPFLAAVLAQPNLQIVLCGAGSSAFVGRALAPWLREQCGREVVAYATTDIVPSPRQYLDPRRPTLLVSFGRSGNSPESVAALALADRLLPRCFHLLLTCNPDGELARYAEGRANACSLIMPQGSHDQSFAMTSSFSCMMLACALLLGPRALAESPDGLQRMMALCRQVLPVWLPAIKQLAGRGFQRLLVLGSRAFTGVAEEAALKMLELTAGRIATRYDSAMGLRHGPKFMVGPQTLVVTMLSAEPYCRCYDLDLLAELRRDGLAQEIVALSGAVEPDALSLASDLDEVWLLFPFLLYLQILAFETSLALGITPDNPCPSGEVNRVVQGVVIHDYPLTHSPITEMEV</sequence>
<feature type="domain" description="SIS" evidence="5">
    <location>
        <begin position="221"/>
        <end position="363"/>
    </location>
</feature>
<dbReference type="AlphaFoldDB" id="A0A2A7U5J4"/>
<dbReference type="GO" id="GO:1901135">
    <property type="term" value="P:carbohydrate derivative metabolic process"/>
    <property type="evidence" value="ECO:0007669"/>
    <property type="project" value="InterPro"/>
</dbReference>
<dbReference type="InterPro" id="IPR050303">
    <property type="entry name" value="GatZ_KbaZ_carbometab"/>
</dbReference>
<dbReference type="GO" id="GO:0016787">
    <property type="term" value="F:hydrolase activity"/>
    <property type="evidence" value="ECO:0007669"/>
    <property type="project" value="UniProtKB-KW"/>
</dbReference>
<dbReference type="Proteomes" id="UP000219788">
    <property type="component" value="Unassembled WGS sequence"/>
</dbReference>
<name>A0A2A7U5J4_EDWTA</name>
<evidence type="ECO:0000256" key="2">
    <source>
        <dbReference type="ARBA" id="ARBA00022737"/>
    </source>
</evidence>
<organism evidence="6 7">
    <name type="scientific">Edwardsiella tarda</name>
    <dbReference type="NCBI Taxonomy" id="636"/>
    <lineage>
        <taxon>Bacteria</taxon>
        <taxon>Pseudomonadati</taxon>
        <taxon>Pseudomonadota</taxon>
        <taxon>Gammaproteobacteria</taxon>
        <taxon>Enterobacterales</taxon>
        <taxon>Hafniaceae</taxon>
        <taxon>Edwardsiella</taxon>
    </lineage>
</organism>
<dbReference type="OrthoDB" id="9779207at2"/>
<dbReference type="PROSITE" id="PS51464">
    <property type="entry name" value="SIS"/>
    <property type="match status" value="2"/>
</dbReference>
<dbReference type="GO" id="GO:0009401">
    <property type="term" value="P:phosphoenolpyruvate-dependent sugar phosphotransferase system"/>
    <property type="evidence" value="ECO:0007669"/>
    <property type="project" value="TreeGrafter"/>
</dbReference>
<dbReference type="PANTHER" id="PTHR32502:SF3">
    <property type="entry name" value="D-GALACTOSAMINE-6-PHOSPHATE DEAMINASE AGAS-RELATED"/>
    <property type="match status" value="1"/>
</dbReference>
<dbReference type="PANTHER" id="PTHR32502">
    <property type="entry name" value="N-ACETYLGALACTOSAMINE PERMEASE II COMPONENT-RELATED"/>
    <property type="match status" value="1"/>
</dbReference>
<dbReference type="CDD" id="cd05010">
    <property type="entry name" value="SIS_AgaS_like"/>
    <property type="match status" value="1"/>
</dbReference>
<keyword evidence="3" id="KW-0378">Hydrolase</keyword>
<evidence type="ECO:0000256" key="4">
    <source>
        <dbReference type="ARBA" id="ARBA00029292"/>
    </source>
</evidence>
<keyword evidence="6" id="KW-0413">Isomerase</keyword>
<dbReference type="InterPro" id="IPR046348">
    <property type="entry name" value="SIS_dom_sf"/>
</dbReference>
<comment type="catalytic activity">
    <reaction evidence="4">
        <text>D-galactosamine 6-phosphate + H2O = D-tagatopyranose 1-phosphate + NH4(+)</text>
        <dbReference type="Rhea" id="RHEA:47680"/>
        <dbReference type="ChEBI" id="CHEBI:15377"/>
        <dbReference type="ChEBI" id="CHEBI:28938"/>
        <dbReference type="ChEBI" id="CHEBI:71674"/>
        <dbReference type="ChEBI" id="CHEBI:138150"/>
    </reaction>
</comment>
<dbReference type="CDD" id="cd05008">
    <property type="entry name" value="SIS_GlmS_GlmD_1"/>
    <property type="match status" value="1"/>
</dbReference>
<evidence type="ECO:0000313" key="6">
    <source>
        <dbReference type="EMBL" id="PEH73567.1"/>
    </source>
</evidence>
<reference evidence="7" key="1">
    <citation type="submission" date="2017-09" db="EMBL/GenBank/DDBJ databases">
        <title>FDA dAtabase for Regulatory Grade micrObial Sequences (FDA-ARGOS): Supporting development and validation of Infectious Disease Dx tests.</title>
        <authorList>
            <person name="Goldberg B."/>
            <person name="Campos J."/>
            <person name="Tallon L."/>
            <person name="Sadzewicz L."/>
            <person name="Ott S."/>
            <person name="Zhao X."/>
            <person name="Nagaraj S."/>
            <person name="Vavikolanu K."/>
            <person name="Aluvathingal J."/>
            <person name="Nadendla S."/>
            <person name="Geyer C."/>
            <person name="Sichtig H."/>
        </authorList>
    </citation>
    <scope>NUCLEOTIDE SEQUENCE [LARGE SCALE GENOMIC DNA]</scope>
    <source>
        <strain evidence="7">FDAARGOS_370</strain>
    </source>
</reference>
<comment type="caution">
    <text evidence="6">The sequence shown here is derived from an EMBL/GenBank/DDBJ whole genome shotgun (WGS) entry which is preliminary data.</text>
</comment>
<dbReference type="SUPFAM" id="SSF53697">
    <property type="entry name" value="SIS domain"/>
    <property type="match status" value="1"/>
</dbReference>
<evidence type="ECO:0000256" key="3">
    <source>
        <dbReference type="ARBA" id="ARBA00022801"/>
    </source>
</evidence>
<gene>
    <name evidence="6" type="ORF">CRM76_17340</name>
</gene>
<dbReference type="STRING" id="636.AAW15_12690"/>
<dbReference type="RefSeq" id="WP_047060393.1">
    <property type="nucleotide sequence ID" value="NZ_AP028090.1"/>
</dbReference>
<dbReference type="InterPro" id="IPR035464">
    <property type="entry name" value="SIS_AgaS"/>
</dbReference>
<protein>
    <submittedName>
        <fullName evidence="6">Tagatose-6-phosphate ketose isomerase</fullName>
    </submittedName>
</protein>
<dbReference type="EMBL" id="PDDV01000013">
    <property type="protein sequence ID" value="PEH73567.1"/>
    <property type="molecule type" value="Genomic_DNA"/>
</dbReference>
<dbReference type="NCBIfam" id="TIGR02815">
    <property type="entry name" value="agaS_fam"/>
    <property type="match status" value="1"/>
</dbReference>
<dbReference type="InterPro" id="IPR035466">
    <property type="entry name" value="GlmS/AgaS_SIS"/>
</dbReference>
<evidence type="ECO:0000313" key="7">
    <source>
        <dbReference type="Proteomes" id="UP000219788"/>
    </source>
</evidence>
<dbReference type="GO" id="GO:0016853">
    <property type="term" value="F:isomerase activity"/>
    <property type="evidence" value="ECO:0007669"/>
    <property type="project" value="UniProtKB-KW"/>
</dbReference>
<dbReference type="GO" id="GO:0097367">
    <property type="term" value="F:carbohydrate derivative binding"/>
    <property type="evidence" value="ECO:0007669"/>
    <property type="project" value="InterPro"/>
</dbReference>
<dbReference type="GO" id="GO:0005886">
    <property type="term" value="C:plasma membrane"/>
    <property type="evidence" value="ECO:0007669"/>
    <property type="project" value="TreeGrafter"/>
</dbReference>
<accession>A0A2A7U5J4</accession>
<dbReference type="Pfam" id="PF01380">
    <property type="entry name" value="SIS"/>
    <property type="match status" value="1"/>
</dbReference>
<comment type="similarity">
    <text evidence="1">Belongs to the SIS family. AgaS subfamily.</text>
</comment>
<dbReference type="Gene3D" id="3.40.50.10490">
    <property type="entry name" value="Glucose-6-phosphate isomerase like protein, domain 1"/>
    <property type="match status" value="2"/>
</dbReference>